<dbReference type="SUPFAM" id="SSF81665">
    <property type="entry name" value="Calcium ATPase, transmembrane domain M"/>
    <property type="match status" value="1"/>
</dbReference>
<comment type="subcellular location">
    <subcellularLocation>
        <location evidence="1">Membrane</location>
        <topology evidence="1">Multi-pass membrane protein</topology>
    </subcellularLocation>
</comment>
<feature type="transmembrane region" description="Helical" evidence="6">
    <location>
        <begin position="645"/>
        <end position="665"/>
    </location>
</feature>
<reference evidence="8" key="2">
    <citation type="journal article" date="2021" name="PeerJ">
        <title>Extensive microbial diversity within the chicken gut microbiome revealed by metagenomics and culture.</title>
        <authorList>
            <person name="Gilroy R."/>
            <person name="Ravi A."/>
            <person name="Getino M."/>
            <person name="Pursley I."/>
            <person name="Horton D.L."/>
            <person name="Alikhan N.F."/>
            <person name="Baker D."/>
            <person name="Gharbi K."/>
            <person name="Hall N."/>
            <person name="Watson M."/>
            <person name="Adriaenssens E.M."/>
            <person name="Foster-Nyarko E."/>
            <person name="Jarju S."/>
            <person name="Secka A."/>
            <person name="Antonio M."/>
            <person name="Oren A."/>
            <person name="Chaudhuri R.R."/>
            <person name="La Ragione R."/>
            <person name="Hildebrand F."/>
            <person name="Pallen M.J."/>
        </authorList>
    </citation>
    <scope>NUCLEOTIDE SEQUENCE</scope>
    <source>
        <strain evidence="8">CHK121-14286</strain>
    </source>
</reference>
<comment type="caution">
    <text evidence="8">The sequence shown here is derived from an EMBL/GenBank/DDBJ whole genome shotgun (WGS) entry which is preliminary data.</text>
</comment>
<gene>
    <name evidence="8" type="ORF">IAC95_04955</name>
</gene>
<dbReference type="SFLD" id="SFLDS00003">
    <property type="entry name" value="Haloacid_Dehalogenase"/>
    <property type="match status" value="1"/>
</dbReference>
<dbReference type="GO" id="GO:0005524">
    <property type="term" value="F:ATP binding"/>
    <property type="evidence" value="ECO:0007669"/>
    <property type="project" value="InterPro"/>
</dbReference>
<dbReference type="PROSITE" id="PS00154">
    <property type="entry name" value="ATPASE_E1_E2"/>
    <property type="match status" value="1"/>
</dbReference>
<sequence>MADNTANTTINDENDVTLKDKKRRQRIKLPPDLSEVERFVVPAESGLSTQQVEDRKEHGFVNVDNTKRGKSYAGIVFSNIFTFFNIIYMVIATILCLYGLFSQCTFLPVVVANTAIAIIQEIKAKRTLDKLNLLTEPKITAVRNGVEEELSVNDLVLDDIVHIANGAQISADCKVVEGFVEVNESILTGESDAVTKREGDTLFAGSYVVSGKCTARVNAVGKYNYISGLTGKAKQYNKPRSQMLRALRGILIFVAIVIVPMTVCLYMVNAAGSENPDVPFSIVNLDIDALNRTAGSIISMIPAGPFLLTSFALAASFLRLAKRKTVVQELYCIEMLARVDTLCLDKTGTITDGTMRVEDSIDLRSGTHSYTVREIVSSMNVALQADNMTSKALKKFFGCPKKPALQAVATIPFSSERKLSAVSFKGEGTYILGAPEYVMKTPTQRVSDLVQKYSKQGFRVLLLAHTSSMIASSNNISQVRRPVAVIVIEDHIRSDAAETIKWFADNGVDVKVISGDNPETVSNIAVRVGIEGGDSFISLEGLSDEEVKEAATRFTVFGRVSPEQKALLVQALRANGKTVAMTGDGVNDILAMKDADCSISLAGGSDAARKVAHLILMDDSFSALPKVVAEGRRVVNNIQSATSMYFMKTVYVIVINIMLIAMHFIFKMKMVSPLTNLQVTLMDWVVVAFPTTLLALQPNESRIKGNFFGNVLKRCLPASLTFIFTTVSLYVMFGLDKTLVPQNQLGTLVTISYTFGGLFALYYACKPFNKWKAAMYVVIFAFIVVCMTVPTLSNLFQYATLGREQLLLLLVEILSTPFIMFVFVRLFQAKPKKSERKS</sequence>
<feature type="domain" description="P-type ATPase A" evidence="7">
    <location>
        <begin position="134"/>
        <end position="229"/>
    </location>
</feature>
<dbReference type="SUPFAM" id="SSF81660">
    <property type="entry name" value="Metal cation-transporting ATPase, ATP-binding domain N"/>
    <property type="match status" value="1"/>
</dbReference>
<feature type="transmembrane region" description="Helical" evidence="6">
    <location>
        <begin position="246"/>
        <end position="268"/>
    </location>
</feature>
<keyword evidence="4 6" id="KW-1133">Transmembrane helix</keyword>
<dbReference type="SFLD" id="SFLDF00027">
    <property type="entry name" value="p-type_atpase"/>
    <property type="match status" value="1"/>
</dbReference>
<feature type="transmembrane region" description="Helical" evidence="6">
    <location>
        <begin position="72"/>
        <end position="91"/>
    </location>
</feature>
<proteinExistence type="predicted"/>
<dbReference type="Proteomes" id="UP000824200">
    <property type="component" value="Unassembled WGS sequence"/>
</dbReference>
<feature type="transmembrane region" description="Helical" evidence="6">
    <location>
        <begin position="776"/>
        <end position="800"/>
    </location>
</feature>
<evidence type="ECO:0000259" key="7">
    <source>
        <dbReference type="Pfam" id="PF00122"/>
    </source>
</evidence>
<keyword evidence="3" id="KW-1278">Translocase</keyword>
<dbReference type="Gene3D" id="2.70.150.10">
    <property type="entry name" value="Calcium-transporting ATPase, cytoplasmic transduction domain A"/>
    <property type="match status" value="1"/>
</dbReference>
<accession>A0A9D1E489</accession>
<dbReference type="InterPro" id="IPR018303">
    <property type="entry name" value="ATPase_P-typ_P_site"/>
</dbReference>
<name>A0A9D1E489_9BACT</name>
<dbReference type="InterPro" id="IPR023299">
    <property type="entry name" value="ATPase_P-typ_cyto_dom_N"/>
</dbReference>
<dbReference type="SFLD" id="SFLDG00002">
    <property type="entry name" value="C1.7:_P-type_atpase_like"/>
    <property type="match status" value="1"/>
</dbReference>
<dbReference type="Gene3D" id="1.20.1110.10">
    <property type="entry name" value="Calcium-transporting ATPase, transmembrane domain"/>
    <property type="match status" value="1"/>
</dbReference>
<feature type="transmembrane region" description="Helical" evidence="6">
    <location>
        <begin position="97"/>
        <end position="119"/>
    </location>
</feature>
<dbReference type="NCBIfam" id="TIGR01494">
    <property type="entry name" value="ATPase_P-type"/>
    <property type="match status" value="2"/>
</dbReference>
<dbReference type="GO" id="GO:0016020">
    <property type="term" value="C:membrane"/>
    <property type="evidence" value="ECO:0007669"/>
    <property type="project" value="UniProtKB-SubCell"/>
</dbReference>
<evidence type="ECO:0000313" key="9">
    <source>
        <dbReference type="Proteomes" id="UP000824200"/>
    </source>
</evidence>
<dbReference type="InterPro" id="IPR008250">
    <property type="entry name" value="ATPase_P-typ_transduc_dom_A_sf"/>
</dbReference>
<evidence type="ECO:0000256" key="1">
    <source>
        <dbReference type="ARBA" id="ARBA00004141"/>
    </source>
</evidence>
<dbReference type="Pfam" id="PF00122">
    <property type="entry name" value="E1-E2_ATPase"/>
    <property type="match status" value="1"/>
</dbReference>
<feature type="transmembrane region" description="Helical" evidence="6">
    <location>
        <begin position="716"/>
        <end position="733"/>
    </location>
</feature>
<dbReference type="SUPFAM" id="SSF56784">
    <property type="entry name" value="HAD-like"/>
    <property type="match status" value="1"/>
</dbReference>
<evidence type="ECO:0000256" key="6">
    <source>
        <dbReference type="SAM" id="Phobius"/>
    </source>
</evidence>
<dbReference type="GO" id="GO:0016887">
    <property type="term" value="F:ATP hydrolysis activity"/>
    <property type="evidence" value="ECO:0007669"/>
    <property type="project" value="InterPro"/>
</dbReference>
<keyword evidence="2 6" id="KW-0812">Transmembrane</keyword>
<dbReference type="SUPFAM" id="SSF81653">
    <property type="entry name" value="Calcium ATPase, transduction domain A"/>
    <property type="match status" value="1"/>
</dbReference>
<feature type="transmembrane region" description="Helical" evidence="6">
    <location>
        <begin position="745"/>
        <end position="764"/>
    </location>
</feature>
<evidence type="ECO:0000256" key="4">
    <source>
        <dbReference type="ARBA" id="ARBA00022989"/>
    </source>
</evidence>
<dbReference type="EMBL" id="DVHL01000041">
    <property type="protein sequence ID" value="HIR66207.1"/>
    <property type="molecule type" value="Genomic_DNA"/>
</dbReference>
<dbReference type="InterPro" id="IPR044492">
    <property type="entry name" value="P_typ_ATPase_HD_dom"/>
</dbReference>
<dbReference type="PRINTS" id="PR00119">
    <property type="entry name" value="CATATPASE"/>
</dbReference>
<keyword evidence="5 6" id="KW-0472">Membrane</keyword>
<evidence type="ECO:0000256" key="5">
    <source>
        <dbReference type="ARBA" id="ARBA00023136"/>
    </source>
</evidence>
<dbReference type="Pfam" id="PF00702">
    <property type="entry name" value="Hydrolase"/>
    <property type="match status" value="1"/>
</dbReference>
<dbReference type="PRINTS" id="PR00120">
    <property type="entry name" value="HATPASE"/>
</dbReference>
<dbReference type="PANTHER" id="PTHR42861">
    <property type="entry name" value="CALCIUM-TRANSPORTING ATPASE"/>
    <property type="match status" value="1"/>
</dbReference>
<dbReference type="AlphaFoldDB" id="A0A9D1E489"/>
<evidence type="ECO:0000313" key="8">
    <source>
        <dbReference type="EMBL" id="HIR66207.1"/>
    </source>
</evidence>
<dbReference type="Gene3D" id="3.40.50.1000">
    <property type="entry name" value="HAD superfamily/HAD-like"/>
    <property type="match status" value="1"/>
</dbReference>
<dbReference type="InterPro" id="IPR023214">
    <property type="entry name" value="HAD_sf"/>
</dbReference>
<dbReference type="InterPro" id="IPR059000">
    <property type="entry name" value="ATPase_P-type_domA"/>
</dbReference>
<feature type="transmembrane region" description="Helical" evidence="6">
    <location>
        <begin position="677"/>
        <end position="696"/>
    </location>
</feature>
<evidence type="ECO:0000256" key="3">
    <source>
        <dbReference type="ARBA" id="ARBA00022967"/>
    </source>
</evidence>
<dbReference type="InterPro" id="IPR036412">
    <property type="entry name" value="HAD-like_sf"/>
</dbReference>
<organism evidence="8 9">
    <name type="scientific">Candidatus Fimimonas gallinarum</name>
    <dbReference type="NCBI Taxonomy" id="2840821"/>
    <lineage>
        <taxon>Bacteria</taxon>
        <taxon>Pseudomonadati</taxon>
        <taxon>Myxococcota</taxon>
        <taxon>Myxococcia</taxon>
        <taxon>Myxococcales</taxon>
        <taxon>Cystobacterineae</taxon>
        <taxon>Myxococcaceae</taxon>
        <taxon>Myxococcaceae incertae sedis</taxon>
        <taxon>Candidatus Fimimonas</taxon>
    </lineage>
</organism>
<dbReference type="InterPro" id="IPR023298">
    <property type="entry name" value="ATPase_P-typ_TM_dom_sf"/>
</dbReference>
<reference evidence="8" key="1">
    <citation type="submission" date="2020-10" db="EMBL/GenBank/DDBJ databases">
        <authorList>
            <person name="Gilroy R."/>
        </authorList>
    </citation>
    <scope>NUCLEOTIDE SEQUENCE</scope>
    <source>
        <strain evidence="8">CHK121-14286</strain>
    </source>
</reference>
<dbReference type="InterPro" id="IPR001757">
    <property type="entry name" value="P_typ_ATPase"/>
</dbReference>
<evidence type="ECO:0000256" key="2">
    <source>
        <dbReference type="ARBA" id="ARBA00022692"/>
    </source>
</evidence>
<feature type="transmembrane region" description="Helical" evidence="6">
    <location>
        <begin position="297"/>
        <end position="318"/>
    </location>
</feature>
<dbReference type="Gene3D" id="3.40.1110.10">
    <property type="entry name" value="Calcium-transporting ATPase, cytoplasmic domain N"/>
    <property type="match status" value="1"/>
</dbReference>
<protein>
    <submittedName>
        <fullName evidence="8">HAD-IC family P-type ATPase</fullName>
    </submittedName>
</protein>
<feature type="transmembrane region" description="Helical" evidence="6">
    <location>
        <begin position="806"/>
        <end position="827"/>
    </location>
</feature>